<name>A0A3B3RP08_9TELE</name>
<dbReference type="InterPro" id="IPR001660">
    <property type="entry name" value="SAM"/>
</dbReference>
<dbReference type="CDD" id="cd09562">
    <property type="entry name" value="SAM_liprin-alpha1_2_3_4_repeat1"/>
    <property type="match status" value="1"/>
</dbReference>
<dbReference type="PROSITE" id="PS50105">
    <property type="entry name" value="SAM_DOMAIN"/>
    <property type="match status" value="3"/>
</dbReference>
<evidence type="ECO:0000256" key="2">
    <source>
        <dbReference type="ARBA" id="ARBA00007026"/>
    </source>
</evidence>
<dbReference type="PANTHER" id="PTHR12587:SF5">
    <property type="entry name" value="LIPRIN-ALPHA-4"/>
    <property type="match status" value="1"/>
</dbReference>
<dbReference type="InterPro" id="IPR029515">
    <property type="entry name" value="Liprin"/>
</dbReference>
<dbReference type="FunFam" id="1.10.150.50:FF:000002">
    <property type="entry name" value="PTPRF interacting protein alpha 1"/>
    <property type="match status" value="1"/>
</dbReference>
<comment type="similarity">
    <text evidence="2">Belongs to the liprin family. Liprin-alpha subfamily.</text>
</comment>
<feature type="coiled-coil region" evidence="7">
    <location>
        <begin position="34"/>
        <end position="118"/>
    </location>
</feature>
<feature type="compositionally biased region" description="Polar residues" evidence="8">
    <location>
        <begin position="14"/>
        <end position="24"/>
    </location>
</feature>
<keyword evidence="5" id="KW-0677">Repeat</keyword>
<dbReference type="Gene3D" id="1.10.150.50">
    <property type="entry name" value="Transcription Factor, Ets-1"/>
    <property type="match status" value="3"/>
</dbReference>
<reference evidence="10" key="1">
    <citation type="submission" date="2025-08" db="UniProtKB">
        <authorList>
            <consortium name="Ensembl"/>
        </authorList>
    </citation>
    <scope>IDENTIFICATION</scope>
</reference>
<feature type="coiled-coil region" evidence="7">
    <location>
        <begin position="395"/>
        <end position="425"/>
    </location>
</feature>
<evidence type="ECO:0000256" key="8">
    <source>
        <dbReference type="SAM" id="MobiDB-lite"/>
    </source>
</evidence>
<feature type="region of interest" description="Disordered" evidence="8">
    <location>
        <begin position="1"/>
        <end position="28"/>
    </location>
</feature>
<evidence type="ECO:0000313" key="10">
    <source>
        <dbReference type="Ensembl" id="ENSPKIP00000020307.1"/>
    </source>
</evidence>
<dbReference type="SUPFAM" id="SSF47769">
    <property type="entry name" value="SAM/Pointed domain"/>
    <property type="match status" value="3"/>
</dbReference>
<keyword evidence="3" id="KW-0963">Cytoplasm</keyword>
<dbReference type="FunFam" id="1.10.150.50:FF:000003">
    <property type="entry name" value="liprin-alpha-2 isoform X1"/>
    <property type="match status" value="1"/>
</dbReference>
<comment type="subcellular location">
    <subcellularLocation>
        <location evidence="1">Cytoplasm</location>
    </subcellularLocation>
</comment>
<dbReference type="InterPro" id="IPR037620">
    <property type="entry name" value="LIP-1_SAM_1"/>
</dbReference>
<evidence type="ECO:0000256" key="5">
    <source>
        <dbReference type="ARBA" id="ARBA00022737"/>
    </source>
</evidence>
<feature type="compositionally biased region" description="Basic and acidic residues" evidence="8">
    <location>
        <begin position="612"/>
        <end position="623"/>
    </location>
</feature>
<reference evidence="10" key="2">
    <citation type="submission" date="2025-09" db="UniProtKB">
        <authorList>
            <consortium name="Ensembl"/>
        </authorList>
    </citation>
    <scope>IDENTIFICATION</scope>
</reference>
<feature type="domain" description="SAM" evidence="9">
    <location>
        <begin position="938"/>
        <end position="1007"/>
    </location>
</feature>
<dbReference type="FunFam" id="1.10.150.50:FF:000004">
    <property type="entry name" value="PTPRF interacting protein alpha 1"/>
    <property type="match status" value="1"/>
</dbReference>
<feature type="compositionally biased region" description="Low complexity" evidence="8">
    <location>
        <begin position="568"/>
        <end position="580"/>
    </location>
</feature>
<dbReference type="GO" id="GO:0048786">
    <property type="term" value="C:presynaptic active zone"/>
    <property type="evidence" value="ECO:0007669"/>
    <property type="project" value="TreeGrafter"/>
</dbReference>
<dbReference type="GeneTree" id="ENSGT01050000244900"/>
<keyword evidence="11" id="KW-1185">Reference proteome</keyword>
<evidence type="ECO:0000256" key="4">
    <source>
        <dbReference type="ARBA" id="ARBA00022553"/>
    </source>
</evidence>
<dbReference type="CDD" id="cd09568">
    <property type="entry name" value="SAM_liprin-alpha1_2_3_4_repeat3"/>
    <property type="match status" value="1"/>
</dbReference>
<dbReference type="STRING" id="1676925.ENSPKIP00000020307"/>
<evidence type="ECO:0000256" key="7">
    <source>
        <dbReference type="SAM" id="Coils"/>
    </source>
</evidence>
<dbReference type="InterPro" id="IPR057892">
    <property type="entry name" value="LIP-1_CC2"/>
</dbReference>
<dbReference type="SMART" id="SM00454">
    <property type="entry name" value="SAM"/>
    <property type="match status" value="3"/>
</dbReference>
<keyword evidence="6 7" id="KW-0175">Coiled coil</keyword>
<dbReference type="PANTHER" id="PTHR12587">
    <property type="entry name" value="LAR INTERACTING PROTEIN LIP -RELATED PROTEIN"/>
    <property type="match status" value="1"/>
</dbReference>
<feature type="domain" description="SAM" evidence="9">
    <location>
        <begin position="857"/>
        <end position="914"/>
    </location>
</feature>
<dbReference type="Pfam" id="PF07647">
    <property type="entry name" value="SAM_2"/>
    <property type="match status" value="1"/>
</dbReference>
<proteinExistence type="inferred from homology"/>
<feature type="region of interest" description="Disordered" evidence="8">
    <location>
        <begin position="568"/>
        <end position="635"/>
    </location>
</feature>
<dbReference type="InterPro" id="IPR037621">
    <property type="entry name" value="LIP-1_SAM_2"/>
</dbReference>
<dbReference type="InterPro" id="IPR013761">
    <property type="entry name" value="SAM/pointed_sf"/>
</dbReference>
<dbReference type="Proteomes" id="UP000261540">
    <property type="component" value="Unplaced"/>
</dbReference>
<sequence length="1078" mass="122563">MCEVMPTINEGDAMSSQGGSQNGSDPDANFEQLMVNMLDERDKLLESLRETQETLIQSQTKLQDALHERDILQRQINSALPQEFATLTKELNLCREQLLEKEEEISELKAERNNTRVSRAGRRRQQGPKKRALFQIGVRERLRVALERVTTLEGQLAAATQEVRPRLPNGSIDADDGAGRALELQELLDKATRDLAQSEERANGLAARVTELEAELATARRDLLRSEELGAKYQRDIREAMAQKEDMEERITTLEKRYLAAQRETTSIHDLNDKLENELATKDSLHRQSEEKARHLQELLELAEQRLQQTMRKAETLPEVEAELAQRVAALSKAEERHGNIEERLRQLEAQLEEKNQELLRARQREKMNEEHNKRLSDTVDRLLTESNERLQLHLKERMAALDDKERLLAEIEKLRAEVDHLQRRSTAFGDGLHPRDGEQCRWLSHQILPMLEQDWERPSLRAGVAHLVESDPELSDLDDEDRETIFSSGDLLSPSGHSDAQTLALMLQEQLDAINEEIRMIQVEKESAELRVDEIESRVTSGSMDGLNLNFRPHTSIPTSITALSLASSSPPVSGRSTPKLSGRSSAHELGIMTLPSDLRKHRRKVQSPVSRDEMREDKATIRCETSPPASPRSLRLEHGIFAQLTGSLDDGRGGNKKKGIKSSIGRLFGKKEKGRFVQQLGKDGQLTLTVAPDLEMGIGDTMTLGKLGTQAERDRRMKKKHELLEDARRKGLPFAHWDGPTVVSWLELWVGMPAWYVAACRANVKSGAIMSALSDTEIQREIGISNPLHRLKLRLAIQEMVSLTSPSAPLTSRTSSGNVWVTHEEMETMATSNKAVSAIWTLAYGDMNHEWIGNEWLPSLGLPQYRSYFMECLVDARMLDHLTKKDLRTHVKMVDSFHRASLQYGIMCLKRLNYDRKDLERRREECQHEIKDILVWTNDRVIHWVQSIGLKDYSNNLFESGVHGALIALDENFDYSSLALILQIPMQNTQARQVLEREFSNLLALGTDRRLDEKSFRRSPSWRKRFRPREGQGLGTMPGSIETLPAGFRLTSMSVPLSTPVQSHYLYGHMLAAFRD</sequence>
<accession>A0A3B3RP08</accession>
<dbReference type="CDD" id="cd09565">
    <property type="entry name" value="SAM_liprin-alpha1_2_3_4_repeat2"/>
    <property type="match status" value="1"/>
</dbReference>
<feature type="domain" description="SAM" evidence="9">
    <location>
        <begin position="739"/>
        <end position="805"/>
    </location>
</feature>
<keyword evidence="4" id="KW-0597">Phosphoprotein</keyword>
<dbReference type="InterPro" id="IPR037622">
    <property type="entry name" value="LIP-1_SAM_3"/>
</dbReference>
<evidence type="ECO:0000256" key="1">
    <source>
        <dbReference type="ARBA" id="ARBA00004496"/>
    </source>
</evidence>
<evidence type="ECO:0000256" key="6">
    <source>
        <dbReference type="ARBA" id="ARBA00023054"/>
    </source>
</evidence>
<dbReference type="GO" id="GO:0050808">
    <property type="term" value="P:synapse organization"/>
    <property type="evidence" value="ECO:0007669"/>
    <property type="project" value="TreeGrafter"/>
</dbReference>
<feature type="coiled-coil region" evidence="7">
    <location>
        <begin position="142"/>
        <end position="369"/>
    </location>
</feature>
<evidence type="ECO:0000313" key="11">
    <source>
        <dbReference type="Proteomes" id="UP000261540"/>
    </source>
</evidence>
<organism evidence="10 11">
    <name type="scientific">Paramormyrops kingsleyae</name>
    <dbReference type="NCBI Taxonomy" id="1676925"/>
    <lineage>
        <taxon>Eukaryota</taxon>
        <taxon>Metazoa</taxon>
        <taxon>Chordata</taxon>
        <taxon>Craniata</taxon>
        <taxon>Vertebrata</taxon>
        <taxon>Euteleostomi</taxon>
        <taxon>Actinopterygii</taxon>
        <taxon>Neopterygii</taxon>
        <taxon>Teleostei</taxon>
        <taxon>Osteoglossocephala</taxon>
        <taxon>Osteoglossomorpha</taxon>
        <taxon>Osteoglossiformes</taxon>
        <taxon>Mormyridae</taxon>
        <taxon>Paramormyrops</taxon>
    </lineage>
</organism>
<evidence type="ECO:0000256" key="3">
    <source>
        <dbReference type="ARBA" id="ARBA00022490"/>
    </source>
</evidence>
<protein>
    <submittedName>
        <fullName evidence="10">PTPRF interacting protein alpha 4</fullName>
    </submittedName>
</protein>
<dbReference type="Ensembl" id="ENSPKIT00000000923.1">
    <property type="protein sequence ID" value="ENSPKIP00000020307.1"/>
    <property type="gene ID" value="ENSPKIG00000005107.1"/>
</dbReference>
<dbReference type="AlphaFoldDB" id="A0A3B3RP08"/>
<dbReference type="Pfam" id="PF25526">
    <property type="entry name" value="LIP-1"/>
    <property type="match status" value="1"/>
</dbReference>
<feature type="coiled-coil region" evidence="7">
    <location>
        <begin position="505"/>
        <end position="539"/>
    </location>
</feature>
<evidence type="ECO:0000259" key="9">
    <source>
        <dbReference type="PROSITE" id="PS50105"/>
    </source>
</evidence>
<dbReference type="GO" id="GO:0005737">
    <property type="term" value="C:cytoplasm"/>
    <property type="evidence" value="ECO:0007669"/>
    <property type="project" value="UniProtKB-SubCell"/>
</dbReference>
<dbReference type="Pfam" id="PF00536">
    <property type="entry name" value="SAM_1"/>
    <property type="match status" value="2"/>
</dbReference>